<dbReference type="InterPro" id="IPR036271">
    <property type="entry name" value="Tet_transcr_reg_TetR-rel_C_sf"/>
</dbReference>
<dbReference type="EMBL" id="CP006653">
    <property type="protein sequence ID" value="AGT11135.1"/>
    <property type="molecule type" value="Genomic_DNA"/>
</dbReference>
<evidence type="ECO:0000313" key="2">
    <source>
        <dbReference type="Proteomes" id="UP000015480"/>
    </source>
</evidence>
<name>S5Y654_PARAH</name>
<protein>
    <recommendedName>
        <fullName evidence="3">Transcriptional regulator, TetR family</fullName>
    </recommendedName>
</protein>
<keyword evidence="1" id="KW-0614">Plasmid</keyword>
<reference evidence="1 2" key="1">
    <citation type="journal article" date="2014" name="BMC Genomics">
        <title>Architecture and functions of a multipartite genome of the methylotrophic bacterium Paracoccus aminophilus JCM 7686, containing primary and secondary chromids.</title>
        <authorList>
            <person name="Dziewit L."/>
            <person name="Czarnecki J."/>
            <person name="Wibberg D."/>
            <person name="Radlinska M."/>
            <person name="Mrozek P."/>
            <person name="Szymczak M."/>
            <person name="Schluter A."/>
            <person name="Puhler A."/>
            <person name="Bartosik D."/>
        </authorList>
    </citation>
    <scope>NUCLEOTIDE SEQUENCE [LARGE SCALE GENOMIC DNA]</scope>
    <source>
        <strain evidence="1">JCM 7686</strain>
        <plasmid evidence="2">Plasmid pAMI5</plasmid>
    </source>
</reference>
<dbReference type="AlphaFoldDB" id="S5Y654"/>
<dbReference type="HOGENOM" id="CLU_1915030_0_0_5"/>
<dbReference type="Proteomes" id="UP000015480">
    <property type="component" value="Plasmid pAMI5"/>
</dbReference>
<dbReference type="SUPFAM" id="SSF48498">
    <property type="entry name" value="Tetracyclin repressor-like, C-terminal domain"/>
    <property type="match status" value="1"/>
</dbReference>
<geneLocation type="plasmid" evidence="1 2">
    <name>pAMI5</name>
</geneLocation>
<evidence type="ECO:0000313" key="1">
    <source>
        <dbReference type="EMBL" id="AGT11135.1"/>
    </source>
</evidence>
<proteinExistence type="predicted"/>
<organism evidence="1 2">
    <name type="scientific">Paracoccus aminophilus JCM 7686</name>
    <dbReference type="NCBI Taxonomy" id="1367847"/>
    <lineage>
        <taxon>Bacteria</taxon>
        <taxon>Pseudomonadati</taxon>
        <taxon>Pseudomonadota</taxon>
        <taxon>Alphaproteobacteria</taxon>
        <taxon>Rhodobacterales</taxon>
        <taxon>Paracoccaceae</taxon>
        <taxon>Paracoccus</taxon>
    </lineage>
</organism>
<evidence type="ECO:0008006" key="3">
    <source>
        <dbReference type="Google" id="ProtNLM"/>
    </source>
</evidence>
<accession>S5Y654</accession>
<dbReference type="KEGG" id="pami:JCM7686_pAMI5p069"/>
<dbReference type="PATRIC" id="fig|1367847.3.peg.4096"/>
<gene>
    <name evidence="1" type="ORF">JCM7686_pAMI5p069</name>
</gene>
<keyword evidence="2" id="KW-1185">Reference proteome</keyword>
<sequence length="132" mass="14572">MTLTDALITGPEHSPGLRLVAFLMRLTEHALDHIHLHRTIYGAADAPASALCKRSDEAILERLIGILDDQPDLAPGVPTDTTAALLFHALDGALHQKIMRDRQIDRDAFPAELRHFIVKFMTIEGRCGVSRS</sequence>